<evidence type="ECO:0008006" key="4">
    <source>
        <dbReference type="Google" id="ProtNLM"/>
    </source>
</evidence>
<accession>A0A6G4X4B9</accession>
<comment type="caution">
    <text evidence="2">The sequence shown here is derived from an EMBL/GenBank/DDBJ whole genome shotgun (WGS) entry which is preliminary data.</text>
</comment>
<feature type="compositionally biased region" description="Basic and acidic residues" evidence="1">
    <location>
        <begin position="10"/>
        <end position="30"/>
    </location>
</feature>
<feature type="non-terminal residue" evidence="2">
    <location>
        <position position="1"/>
    </location>
</feature>
<organism evidence="2 3">
    <name type="scientific">Streptomyces boncukensis</name>
    <dbReference type="NCBI Taxonomy" id="2711219"/>
    <lineage>
        <taxon>Bacteria</taxon>
        <taxon>Bacillati</taxon>
        <taxon>Actinomycetota</taxon>
        <taxon>Actinomycetes</taxon>
        <taxon>Kitasatosporales</taxon>
        <taxon>Streptomycetaceae</taxon>
        <taxon>Streptomyces</taxon>
    </lineage>
</organism>
<feature type="compositionally biased region" description="Basic and acidic residues" evidence="1">
    <location>
        <begin position="142"/>
        <end position="151"/>
    </location>
</feature>
<proteinExistence type="predicted"/>
<evidence type="ECO:0000313" key="3">
    <source>
        <dbReference type="Proteomes" id="UP000477722"/>
    </source>
</evidence>
<feature type="compositionally biased region" description="Polar residues" evidence="1">
    <location>
        <begin position="185"/>
        <end position="194"/>
    </location>
</feature>
<protein>
    <recommendedName>
        <fullName evidence="4">Histidine kinase</fullName>
    </recommendedName>
</protein>
<evidence type="ECO:0000256" key="1">
    <source>
        <dbReference type="SAM" id="MobiDB-lite"/>
    </source>
</evidence>
<evidence type="ECO:0000313" key="2">
    <source>
        <dbReference type="EMBL" id="NGO71584.1"/>
    </source>
</evidence>
<feature type="region of interest" description="Disordered" evidence="1">
    <location>
        <begin position="1"/>
        <end position="194"/>
    </location>
</feature>
<sequence>PSARPASGDTPREARIDHYREQHQQARDDTAPIARGAEDEGEPGRPAPLPRRRRGAPVLISDHGRRVRTDQDEDEDEDGIGAGDGAVPVRPDPAERPATVGGLPRRVRQASLARQLRTEPPAAGPPPAQGADRTGDRGGGGEAERDAEAVRSRMASLQRGWERGRRENGPGPAADAGHSSGEPAQGTTPEGNGR</sequence>
<gene>
    <name evidence="2" type="ORF">G5C65_25185</name>
</gene>
<dbReference type="EMBL" id="JAAKZZ010000323">
    <property type="protein sequence ID" value="NGO71584.1"/>
    <property type="molecule type" value="Genomic_DNA"/>
</dbReference>
<name>A0A6G4X4B9_9ACTN</name>
<dbReference type="AlphaFoldDB" id="A0A6G4X4B9"/>
<keyword evidence="3" id="KW-1185">Reference proteome</keyword>
<reference evidence="2 3" key="1">
    <citation type="submission" date="2020-02" db="EMBL/GenBank/DDBJ databases">
        <title>Whole-genome analyses of novel actinobacteria.</title>
        <authorList>
            <person name="Sahin N."/>
            <person name="Tatar D."/>
        </authorList>
    </citation>
    <scope>NUCLEOTIDE SEQUENCE [LARGE SCALE GENOMIC DNA]</scope>
    <source>
        <strain evidence="2 3">SB3404</strain>
    </source>
</reference>
<dbReference type="Proteomes" id="UP000477722">
    <property type="component" value="Unassembled WGS sequence"/>
</dbReference>